<dbReference type="Proteomes" id="UP000004394">
    <property type="component" value="Unassembled WGS sequence"/>
</dbReference>
<proteinExistence type="predicted"/>
<keyword evidence="1" id="KW-0812">Transmembrane</keyword>
<feature type="transmembrane region" description="Helical" evidence="1">
    <location>
        <begin position="40"/>
        <end position="57"/>
    </location>
</feature>
<dbReference type="STRING" id="862515.HMPREF0658_0607"/>
<sequence>MEQDKAFERYWRENKNSLLHQDIEYLSTINSYKMHTGTDLLLYGLPVIIGITLAEYLPITHELLKWIVVVVVTLAAFVVSVYIKSRMAGIKSVSEIERRIKAEAYEAYCHRRETNNERTE</sequence>
<gene>
    <name evidence="2" type="ORF">HMPREF0658_0607</name>
</gene>
<evidence type="ECO:0000313" key="2">
    <source>
        <dbReference type="EMBL" id="EFM02526.1"/>
    </source>
</evidence>
<keyword evidence="3" id="KW-1185">Reference proteome</keyword>
<keyword evidence="1" id="KW-0472">Membrane</keyword>
<evidence type="ECO:0000256" key="1">
    <source>
        <dbReference type="SAM" id="Phobius"/>
    </source>
</evidence>
<keyword evidence="1" id="KW-1133">Transmembrane helix</keyword>
<reference evidence="2" key="1">
    <citation type="submission" date="2010-07" db="EMBL/GenBank/DDBJ databases">
        <authorList>
            <person name="Muzny D."/>
            <person name="Qin X."/>
            <person name="Deng J."/>
            <person name="Jiang H."/>
            <person name="Liu Y."/>
            <person name="Qu J."/>
            <person name="Song X.-Z."/>
            <person name="Zhang L."/>
            <person name="Thornton R."/>
            <person name="Coyle M."/>
            <person name="Francisco L."/>
            <person name="Jackson L."/>
            <person name="Javaid M."/>
            <person name="Korchina V."/>
            <person name="Kovar C."/>
            <person name="Mata R."/>
            <person name="Mathew T."/>
            <person name="Ngo R."/>
            <person name="Nguyen L."/>
            <person name="Nguyen N."/>
            <person name="Okwuonu G."/>
            <person name="Ongeri F."/>
            <person name="Pham C."/>
            <person name="Simmons D."/>
            <person name="Wilczek-Boney K."/>
            <person name="Hale W."/>
            <person name="Jakkamsetti A."/>
            <person name="Pham P."/>
            <person name="Ruth R."/>
            <person name="San Lucas F."/>
            <person name="Warren J."/>
            <person name="Zhang J."/>
            <person name="Zhao Z."/>
            <person name="Zhou C."/>
            <person name="Zhu D."/>
            <person name="Lee S."/>
            <person name="Bess C."/>
            <person name="Blankenburg K."/>
            <person name="Forbes L."/>
            <person name="Fu Q."/>
            <person name="Gubbala S."/>
            <person name="Hirani K."/>
            <person name="Jayaseelan J.C."/>
            <person name="Lara F."/>
            <person name="Munidasa M."/>
            <person name="Palculict T."/>
            <person name="Patil S."/>
            <person name="Pu L.-L."/>
            <person name="Saada N."/>
            <person name="Tang L."/>
            <person name="Weissenberger G."/>
            <person name="Zhu Y."/>
            <person name="Hemphill L."/>
            <person name="Shang Y."/>
            <person name="Youmans B."/>
            <person name="Ayvaz T."/>
            <person name="Ross M."/>
            <person name="Santibanez J."/>
            <person name="Aqrawi P."/>
            <person name="Gross S."/>
            <person name="Joshi V."/>
            <person name="Fowler G."/>
            <person name="Nazareth L."/>
            <person name="Reid J."/>
            <person name="Worley K."/>
            <person name="Petrosino J."/>
            <person name="Highlander S."/>
            <person name="Gibbs R."/>
        </authorList>
    </citation>
    <scope>NUCLEOTIDE SEQUENCE [LARGE SCALE GENOMIC DNA]</scope>
    <source>
        <strain evidence="2">DSM 16973</strain>
    </source>
</reference>
<dbReference type="BioCyc" id="PMAR862515-HMP:GMOO-620-MONOMER"/>
<accession>E0NR06</accession>
<feature type="transmembrane region" description="Helical" evidence="1">
    <location>
        <begin position="63"/>
        <end position="83"/>
    </location>
</feature>
<evidence type="ECO:0000313" key="3">
    <source>
        <dbReference type="Proteomes" id="UP000004394"/>
    </source>
</evidence>
<name>E0NR06_9BACT</name>
<dbReference type="HOGENOM" id="CLU_161351_0_0_10"/>
<protein>
    <submittedName>
        <fullName evidence="2">Uncharacterized protein</fullName>
    </submittedName>
</protein>
<dbReference type="AlphaFoldDB" id="E0NR06"/>
<dbReference type="EMBL" id="AEEI01000021">
    <property type="protein sequence ID" value="EFM02526.1"/>
    <property type="molecule type" value="Genomic_DNA"/>
</dbReference>
<comment type="caution">
    <text evidence="2">The sequence shown here is derived from an EMBL/GenBank/DDBJ whole genome shotgun (WGS) entry which is preliminary data.</text>
</comment>
<dbReference type="RefSeq" id="WP_006948402.1">
    <property type="nucleotide sequence ID" value="NZ_GL397214.1"/>
</dbReference>
<organism evidence="2 3">
    <name type="scientific">Hoylesella marshii DSM 16973 = JCM 13450</name>
    <dbReference type="NCBI Taxonomy" id="862515"/>
    <lineage>
        <taxon>Bacteria</taxon>
        <taxon>Pseudomonadati</taxon>
        <taxon>Bacteroidota</taxon>
        <taxon>Bacteroidia</taxon>
        <taxon>Bacteroidales</taxon>
        <taxon>Prevotellaceae</taxon>
        <taxon>Hoylesella</taxon>
    </lineage>
</organism>